<dbReference type="EMBL" id="CP042469">
    <property type="protein sequence ID" value="QOX62572.1"/>
    <property type="molecule type" value="Genomic_DNA"/>
</dbReference>
<evidence type="ECO:0000313" key="2">
    <source>
        <dbReference type="Proteomes" id="UP000594014"/>
    </source>
</evidence>
<sequence length="372" mass="39955">MGSTWGNHIKISIFGESHGNGIGVVMDGFPAGHCCDMEFIRSELARRAPGQSSLTTGRREGDQPEILSGMLTDPASGELTTTGAPICIVIRNTDTRSGDYENLRTVPRPSHSDFTGQLRYQGYNDIRGGGHFSGRLTAPMVFAGALCKDYLRKKYEIEIGSHIYQIGEVKDSTFDLTSISDTQLKELQKAAFPVLDPESEGKMKEIVDHARRELDSVGGVIECAATGVAAGIGSPMFSNVESRIASILYGVPAVKGVEFGLGFEMAEKRGSEVNDCYVKNGNNIETRTNYNGGIAGGITTGMPIVVRAAIKPTPSISRGQTTLNLKTGQEELLEIHGRHDPCIAMRAPVVIESAVALAMLDLCLEAWGYAPV</sequence>
<dbReference type="Proteomes" id="UP000594014">
    <property type="component" value="Chromosome"/>
</dbReference>
<organism evidence="1 2">
    <name type="scientific">Anoxybacterium hadale</name>
    <dbReference type="NCBI Taxonomy" id="3408580"/>
    <lineage>
        <taxon>Bacteria</taxon>
        <taxon>Bacillati</taxon>
        <taxon>Bacillota</taxon>
        <taxon>Clostridia</taxon>
        <taxon>Peptostreptococcales</taxon>
        <taxon>Anaerovoracaceae</taxon>
        <taxon>Anoxybacterium</taxon>
    </lineage>
</organism>
<gene>
    <name evidence="1" type="primary">aroC</name>
    <name evidence="1" type="ORF">FRZ06_04040</name>
</gene>
<dbReference type="EC" id="4.2.3.5" evidence="1"/>
<name>A0ACD1A885_9FIRM</name>
<protein>
    <submittedName>
        <fullName evidence="1">Chorismate synthase</fullName>
        <ecNumber evidence="1">4.2.3.5</ecNumber>
    </submittedName>
</protein>
<proteinExistence type="predicted"/>
<keyword evidence="1" id="KW-0456">Lyase</keyword>
<evidence type="ECO:0000313" key="1">
    <source>
        <dbReference type="EMBL" id="QOX62572.1"/>
    </source>
</evidence>
<keyword evidence="2" id="KW-1185">Reference proteome</keyword>
<accession>A0ACD1A885</accession>
<reference evidence="1" key="1">
    <citation type="submission" date="2019-08" db="EMBL/GenBank/DDBJ databases">
        <title>Genome sequence of Clostridiales bacterium MT110.</title>
        <authorList>
            <person name="Cao J."/>
        </authorList>
    </citation>
    <scope>NUCLEOTIDE SEQUENCE</scope>
    <source>
        <strain evidence="1">MT110</strain>
    </source>
</reference>